<dbReference type="InterPro" id="IPR015797">
    <property type="entry name" value="NUDIX_hydrolase-like_dom_sf"/>
</dbReference>
<dbReference type="Proteomes" id="UP000184368">
    <property type="component" value="Unassembled WGS sequence"/>
</dbReference>
<comment type="cofactor">
    <cofactor evidence="2">
        <name>Mg(2+)</name>
        <dbReference type="ChEBI" id="CHEBI:18420"/>
    </cofactor>
</comment>
<dbReference type="CDD" id="cd24161">
    <property type="entry name" value="NUDIX_ADPRase_Ndx2"/>
    <property type="match status" value="1"/>
</dbReference>
<evidence type="ECO:0000256" key="6">
    <source>
        <dbReference type="ARBA" id="ARBA00032162"/>
    </source>
</evidence>
<dbReference type="InterPro" id="IPR000086">
    <property type="entry name" value="NUDIX_hydrolase_dom"/>
</dbReference>
<dbReference type="PROSITE" id="PS51462">
    <property type="entry name" value="NUDIX"/>
    <property type="match status" value="1"/>
</dbReference>
<evidence type="ECO:0000256" key="3">
    <source>
        <dbReference type="ARBA" id="ARBA00007275"/>
    </source>
</evidence>
<dbReference type="STRING" id="1302690.BUE76_12045"/>
<evidence type="ECO:0000313" key="9">
    <source>
        <dbReference type="EMBL" id="SHE70772.1"/>
    </source>
</evidence>
<protein>
    <recommendedName>
        <fullName evidence="4">GDP-mannose pyrophosphatase</fullName>
    </recommendedName>
    <alternativeName>
        <fullName evidence="6">GDP-mannose hydrolase</fullName>
    </alternativeName>
    <alternativeName>
        <fullName evidence="7">GDPMK</fullName>
    </alternativeName>
</protein>
<evidence type="ECO:0000313" key="10">
    <source>
        <dbReference type="Proteomes" id="UP000184368"/>
    </source>
</evidence>
<sequence length="195" mass="21940">MRGEVFYFSAMNEQHNPWTLLDAKEVYANPWISVEHHEVLNPSGKPGIYGKVHFRNVAIGIIPIDTDGNTWLVGQWRYPLDRYSWEIPEGGGPLKVDILDSAKRELEEECGLHAEKWTELQRLHLSNSVGDELGILFLAQDLKEGIAAPEETEQLLVRKVPLTVAFQMVEDGVITDSLSVAGLQKVQLLQLQGKL</sequence>
<comment type="similarity">
    <text evidence="3">Belongs to the Nudix hydrolase family. NudK subfamily.</text>
</comment>
<organism evidence="9 10">
    <name type="scientific">Cnuella takakiae</name>
    <dbReference type="NCBI Taxonomy" id="1302690"/>
    <lineage>
        <taxon>Bacteria</taxon>
        <taxon>Pseudomonadati</taxon>
        <taxon>Bacteroidota</taxon>
        <taxon>Chitinophagia</taxon>
        <taxon>Chitinophagales</taxon>
        <taxon>Chitinophagaceae</taxon>
        <taxon>Cnuella</taxon>
    </lineage>
</organism>
<comment type="catalytic activity">
    <reaction evidence="1">
        <text>GDP-alpha-D-mannose + H2O = alpha-D-mannose 1-phosphate + GMP + 2 H(+)</text>
        <dbReference type="Rhea" id="RHEA:27978"/>
        <dbReference type="ChEBI" id="CHEBI:15377"/>
        <dbReference type="ChEBI" id="CHEBI:15378"/>
        <dbReference type="ChEBI" id="CHEBI:57527"/>
        <dbReference type="ChEBI" id="CHEBI:58115"/>
        <dbReference type="ChEBI" id="CHEBI:58409"/>
    </reaction>
</comment>
<dbReference type="PANTHER" id="PTHR11839:SF18">
    <property type="entry name" value="NUDIX HYDROLASE DOMAIN-CONTAINING PROTEIN"/>
    <property type="match status" value="1"/>
</dbReference>
<dbReference type="GO" id="GO:0016787">
    <property type="term" value="F:hydrolase activity"/>
    <property type="evidence" value="ECO:0007669"/>
    <property type="project" value="UniProtKB-KW"/>
</dbReference>
<dbReference type="SUPFAM" id="SSF55811">
    <property type="entry name" value="Nudix"/>
    <property type="match status" value="1"/>
</dbReference>
<feature type="domain" description="Nudix hydrolase" evidence="8">
    <location>
        <begin position="54"/>
        <end position="182"/>
    </location>
</feature>
<dbReference type="PANTHER" id="PTHR11839">
    <property type="entry name" value="UDP/ADP-SUGAR PYROPHOSPHATASE"/>
    <property type="match status" value="1"/>
</dbReference>
<proteinExistence type="inferred from homology"/>
<evidence type="ECO:0000256" key="4">
    <source>
        <dbReference type="ARBA" id="ARBA00016377"/>
    </source>
</evidence>
<accession>A0A1M4VPQ5</accession>
<dbReference type="GO" id="GO:0006753">
    <property type="term" value="P:nucleoside phosphate metabolic process"/>
    <property type="evidence" value="ECO:0007669"/>
    <property type="project" value="TreeGrafter"/>
</dbReference>
<keyword evidence="10" id="KW-1185">Reference proteome</keyword>
<dbReference type="GO" id="GO:0005829">
    <property type="term" value="C:cytosol"/>
    <property type="evidence" value="ECO:0007669"/>
    <property type="project" value="TreeGrafter"/>
</dbReference>
<reference evidence="9 10" key="1">
    <citation type="submission" date="2016-11" db="EMBL/GenBank/DDBJ databases">
        <authorList>
            <person name="Jaros S."/>
            <person name="Januszkiewicz K."/>
            <person name="Wedrychowicz H."/>
        </authorList>
    </citation>
    <scope>NUCLEOTIDE SEQUENCE [LARGE SCALE GENOMIC DNA]</scope>
    <source>
        <strain evidence="9 10">DSM 26897</strain>
    </source>
</reference>
<evidence type="ECO:0000256" key="5">
    <source>
        <dbReference type="ARBA" id="ARBA00022801"/>
    </source>
</evidence>
<dbReference type="EMBL" id="FQUO01000002">
    <property type="protein sequence ID" value="SHE70772.1"/>
    <property type="molecule type" value="Genomic_DNA"/>
</dbReference>
<keyword evidence="5" id="KW-0378">Hydrolase</keyword>
<dbReference type="Pfam" id="PF00293">
    <property type="entry name" value="NUDIX"/>
    <property type="match status" value="1"/>
</dbReference>
<dbReference type="GO" id="GO:0019693">
    <property type="term" value="P:ribose phosphate metabolic process"/>
    <property type="evidence" value="ECO:0007669"/>
    <property type="project" value="TreeGrafter"/>
</dbReference>
<evidence type="ECO:0000256" key="7">
    <source>
        <dbReference type="ARBA" id="ARBA00032272"/>
    </source>
</evidence>
<name>A0A1M4VPQ5_9BACT</name>
<evidence type="ECO:0000256" key="1">
    <source>
        <dbReference type="ARBA" id="ARBA00000847"/>
    </source>
</evidence>
<evidence type="ECO:0000259" key="8">
    <source>
        <dbReference type="PROSITE" id="PS51462"/>
    </source>
</evidence>
<dbReference type="AlphaFoldDB" id="A0A1M4VPQ5"/>
<gene>
    <name evidence="9" type="ORF">SAMN05444008_102334</name>
</gene>
<evidence type="ECO:0000256" key="2">
    <source>
        <dbReference type="ARBA" id="ARBA00001946"/>
    </source>
</evidence>
<dbReference type="Gene3D" id="3.90.79.10">
    <property type="entry name" value="Nucleoside Triphosphate Pyrophosphohydrolase"/>
    <property type="match status" value="1"/>
</dbReference>